<evidence type="ECO:0000313" key="5">
    <source>
        <dbReference type="WBParaSite" id="DME_0000176301-mRNA-1"/>
    </source>
</evidence>
<gene>
    <name evidence="2" type="ORF">DME_LOCUS6123</name>
</gene>
<dbReference type="WBParaSite" id="DME_0000176301-mRNA-1">
    <property type="protein sequence ID" value="DME_0000176301-mRNA-1"/>
    <property type="gene ID" value="DME_0000176301"/>
</dbReference>
<sequence>MPIQESNSNAPVVSNSNVPVVFSISTPPDPADSSETERSSRASADFTDEASRELLVCDCLPIFLWISFGKQ</sequence>
<reference evidence="2 4" key="2">
    <citation type="submission" date="2018-11" db="EMBL/GenBank/DDBJ databases">
        <authorList>
            <consortium name="Pathogen Informatics"/>
        </authorList>
    </citation>
    <scope>NUCLEOTIDE SEQUENCE [LARGE SCALE GENOMIC DNA]</scope>
</reference>
<feature type="region of interest" description="Disordered" evidence="1">
    <location>
        <begin position="21"/>
        <end position="45"/>
    </location>
</feature>
<evidence type="ECO:0000313" key="2">
    <source>
        <dbReference type="EMBL" id="VDN56150.1"/>
    </source>
</evidence>
<accession>A0A0N4U4P3</accession>
<dbReference type="Proteomes" id="UP000038040">
    <property type="component" value="Unplaced"/>
</dbReference>
<evidence type="ECO:0000313" key="4">
    <source>
        <dbReference type="Proteomes" id="UP000274756"/>
    </source>
</evidence>
<dbReference type="EMBL" id="UYYG01001154">
    <property type="protein sequence ID" value="VDN56150.1"/>
    <property type="molecule type" value="Genomic_DNA"/>
</dbReference>
<dbReference type="AlphaFoldDB" id="A0A0N4U4P3"/>
<reference evidence="5" key="1">
    <citation type="submission" date="2017-02" db="UniProtKB">
        <authorList>
            <consortium name="WormBaseParasite"/>
        </authorList>
    </citation>
    <scope>IDENTIFICATION</scope>
</reference>
<name>A0A0N4U4P3_DRAME</name>
<dbReference type="Proteomes" id="UP000274756">
    <property type="component" value="Unassembled WGS sequence"/>
</dbReference>
<organism evidence="3 5">
    <name type="scientific">Dracunculus medinensis</name>
    <name type="common">Guinea worm</name>
    <dbReference type="NCBI Taxonomy" id="318479"/>
    <lineage>
        <taxon>Eukaryota</taxon>
        <taxon>Metazoa</taxon>
        <taxon>Ecdysozoa</taxon>
        <taxon>Nematoda</taxon>
        <taxon>Chromadorea</taxon>
        <taxon>Rhabditida</taxon>
        <taxon>Spirurina</taxon>
        <taxon>Dracunculoidea</taxon>
        <taxon>Dracunculidae</taxon>
        <taxon>Dracunculus</taxon>
    </lineage>
</organism>
<evidence type="ECO:0000256" key="1">
    <source>
        <dbReference type="SAM" id="MobiDB-lite"/>
    </source>
</evidence>
<protein>
    <submittedName>
        <fullName evidence="2 5">Uncharacterized protein</fullName>
    </submittedName>
</protein>
<keyword evidence="4" id="KW-1185">Reference proteome</keyword>
<evidence type="ECO:0000313" key="3">
    <source>
        <dbReference type="Proteomes" id="UP000038040"/>
    </source>
</evidence>
<proteinExistence type="predicted"/>